<feature type="region of interest" description="Disordered" evidence="1">
    <location>
        <begin position="90"/>
        <end position="116"/>
    </location>
</feature>
<dbReference type="Proteomes" id="UP000765509">
    <property type="component" value="Unassembled WGS sequence"/>
</dbReference>
<reference evidence="2" key="1">
    <citation type="submission" date="2021-03" db="EMBL/GenBank/DDBJ databases">
        <title>Draft genome sequence of rust myrtle Austropuccinia psidii MF-1, a brazilian biotype.</title>
        <authorList>
            <person name="Quecine M.C."/>
            <person name="Pachon D.M.R."/>
            <person name="Bonatelli M.L."/>
            <person name="Correr F.H."/>
            <person name="Franceschini L.M."/>
            <person name="Leite T.F."/>
            <person name="Margarido G.R.A."/>
            <person name="Almeida C.A."/>
            <person name="Ferrarezi J.A."/>
            <person name="Labate C.A."/>
        </authorList>
    </citation>
    <scope>NUCLEOTIDE SEQUENCE</scope>
    <source>
        <strain evidence="2">MF-1</strain>
    </source>
</reference>
<gene>
    <name evidence="2" type="ORF">O181_105618</name>
</gene>
<organism evidence="2 3">
    <name type="scientific">Austropuccinia psidii MF-1</name>
    <dbReference type="NCBI Taxonomy" id="1389203"/>
    <lineage>
        <taxon>Eukaryota</taxon>
        <taxon>Fungi</taxon>
        <taxon>Dikarya</taxon>
        <taxon>Basidiomycota</taxon>
        <taxon>Pucciniomycotina</taxon>
        <taxon>Pucciniomycetes</taxon>
        <taxon>Pucciniales</taxon>
        <taxon>Sphaerophragmiaceae</taxon>
        <taxon>Austropuccinia</taxon>
    </lineage>
</organism>
<evidence type="ECO:0000313" key="2">
    <source>
        <dbReference type="EMBL" id="MBW0565903.1"/>
    </source>
</evidence>
<name>A0A9Q3JP96_9BASI</name>
<sequence>MMIRGQEPKSPWEIVDINWVTALPPGGDISYNACLVLVDRYCQPVTQNRRTSMTANYHKPMVEPRYHQNMELSQTSSKGIKLKREATTFQIQKSHHHRTRNNKVVAEHKPSFSPLI</sequence>
<evidence type="ECO:0000313" key="3">
    <source>
        <dbReference type="Proteomes" id="UP000765509"/>
    </source>
</evidence>
<dbReference type="AlphaFoldDB" id="A0A9Q3JP96"/>
<protein>
    <submittedName>
        <fullName evidence="2">Uncharacterized protein</fullName>
    </submittedName>
</protein>
<keyword evidence="3" id="KW-1185">Reference proteome</keyword>
<proteinExistence type="predicted"/>
<evidence type="ECO:0000256" key="1">
    <source>
        <dbReference type="SAM" id="MobiDB-lite"/>
    </source>
</evidence>
<accession>A0A9Q3JP96</accession>
<comment type="caution">
    <text evidence="2">The sequence shown here is derived from an EMBL/GenBank/DDBJ whole genome shotgun (WGS) entry which is preliminary data.</text>
</comment>
<dbReference type="EMBL" id="AVOT02078202">
    <property type="protein sequence ID" value="MBW0565903.1"/>
    <property type="molecule type" value="Genomic_DNA"/>
</dbReference>